<dbReference type="Proteomes" id="UP000054558">
    <property type="component" value="Unassembled WGS sequence"/>
</dbReference>
<feature type="transmembrane region" description="Helical" evidence="1">
    <location>
        <begin position="103"/>
        <end position="127"/>
    </location>
</feature>
<keyword evidence="1" id="KW-1133">Transmembrane helix</keyword>
<feature type="transmembrane region" description="Helical" evidence="1">
    <location>
        <begin position="74"/>
        <end position="96"/>
    </location>
</feature>
<keyword evidence="1" id="KW-0812">Transmembrane</keyword>
<feature type="transmembrane region" description="Helical" evidence="1">
    <location>
        <begin position="46"/>
        <end position="68"/>
    </location>
</feature>
<name>A0A1Y1HVB3_KLENI</name>
<organism evidence="2 3">
    <name type="scientific">Klebsormidium nitens</name>
    <name type="common">Green alga</name>
    <name type="synonym">Ulothrix nitens</name>
    <dbReference type="NCBI Taxonomy" id="105231"/>
    <lineage>
        <taxon>Eukaryota</taxon>
        <taxon>Viridiplantae</taxon>
        <taxon>Streptophyta</taxon>
        <taxon>Klebsormidiophyceae</taxon>
        <taxon>Klebsormidiales</taxon>
        <taxon>Klebsormidiaceae</taxon>
        <taxon>Klebsormidium</taxon>
    </lineage>
</organism>
<gene>
    <name evidence="2" type="ORF">KFL_000720080</name>
</gene>
<accession>A0A1Y1HVB3</accession>
<reference evidence="2 3" key="1">
    <citation type="journal article" date="2014" name="Nat. Commun.">
        <title>Klebsormidium flaccidum genome reveals primary factors for plant terrestrial adaptation.</title>
        <authorList>
            <person name="Hori K."/>
            <person name="Maruyama F."/>
            <person name="Fujisawa T."/>
            <person name="Togashi T."/>
            <person name="Yamamoto N."/>
            <person name="Seo M."/>
            <person name="Sato S."/>
            <person name="Yamada T."/>
            <person name="Mori H."/>
            <person name="Tajima N."/>
            <person name="Moriyama T."/>
            <person name="Ikeuchi M."/>
            <person name="Watanabe M."/>
            <person name="Wada H."/>
            <person name="Kobayashi K."/>
            <person name="Saito M."/>
            <person name="Masuda T."/>
            <person name="Sasaki-Sekimoto Y."/>
            <person name="Mashiguchi K."/>
            <person name="Awai K."/>
            <person name="Shimojima M."/>
            <person name="Masuda S."/>
            <person name="Iwai M."/>
            <person name="Nobusawa T."/>
            <person name="Narise T."/>
            <person name="Kondo S."/>
            <person name="Saito H."/>
            <person name="Sato R."/>
            <person name="Murakawa M."/>
            <person name="Ihara Y."/>
            <person name="Oshima-Yamada Y."/>
            <person name="Ohtaka K."/>
            <person name="Satoh M."/>
            <person name="Sonobe K."/>
            <person name="Ishii M."/>
            <person name="Ohtani R."/>
            <person name="Kanamori-Sato M."/>
            <person name="Honoki R."/>
            <person name="Miyazaki D."/>
            <person name="Mochizuki H."/>
            <person name="Umetsu J."/>
            <person name="Higashi K."/>
            <person name="Shibata D."/>
            <person name="Kamiya Y."/>
            <person name="Sato N."/>
            <person name="Nakamura Y."/>
            <person name="Tabata S."/>
            <person name="Ida S."/>
            <person name="Kurokawa K."/>
            <person name="Ohta H."/>
        </authorList>
    </citation>
    <scope>NUCLEOTIDE SEQUENCE [LARGE SCALE GENOMIC DNA]</scope>
    <source>
        <strain evidence="2 3">NIES-2285</strain>
    </source>
</reference>
<feature type="transmembrane region" description="Helical" evidence="1">
    <location>
        <begin position="12"/>
        <end position="34"/>
    </location>
</feature>
<evidence type="ECO:0000256" key="1">
    <source>
        <dbReference type="SAM" id="Phobius"/>
    </source>
</evidence>
<evidence type="ECO:0000313" key="2">
    <source>
        <dbReference type="EMBL" id="GAQ81139.1"/>
    </source>
</evidence>
<keyword evidence="1" id="KW-0472">Membrane</keyword>
<protein>
    <submittedName>
        <fullName evidence="2">Uncharacterized protein</fullName>
    </submittedName>
</protein>
<evidence type="ECO:0000313" key="3">
    <source>
        <dbReference type="Proteomes" id="UP000054558"/>
    </source>
</evidence>
<dbReference type="EMBL" id="DF237021">
    <property type="protein sequence ID" value="GAQ81139.1"/>
    <property type="molecule type" value="Genomic_DNA"/>
</dbReference>
<proteinExistence type="predicted"/>
<sequence length="393" mass="43139">MKRQKLHNGILYGAWACAGVAAVEFAVLCVLYRWRDYEPPSKLSGLIAFLGGCHDTVQVVITFLFNWYLGAGSLVAAISMLVSALMISLHWIQLVFKLEGVTLLSYCQCLCWGPCAYTLGVIVLLFVCGPFVPSALFGQDVTYIDQFNVTVQLSCREGTTGQLMTYDMLFMENYEWRLSPGSAFQNVTNTTSIGPRGSLPSALLNVTGKAFYWQTTAEWLNIFGVGPRKPGPRYLALSNPIRNHSQDGNALLRDRGERFVAAVHMSKDGIDVQILDPYYTPSYCQAGVRGDSTNYNCTDAAGYDYMLISKGVSLFQDRFAYNLDGTTAYLEQQVAGETPVLCPQVIPSDTQNYEDLVKAGASVGSLVGFRVGLSMQGAYCRNVKSAAAATYLR</sequence>
<keyword evidence="3" id="KW-1185">Reference proteome</keyword>
<dbReference type="AlphaFoldDB" id="A0A1Y1HVB3"/>